<gene>
    <name evidence="1" type="ORF">N7505_010310</name>
</gene>
<evidence type="ECO:0000313" key="2">
    <source>
        <dbReference type="Proteomes" id="UP001220256"/>
    </source>
</evidence>
<keyword evidence="2" id="KW-1185">Reference proteome</keyword>
<organism evidence="1 2">
    <name type="scientific">Penicillium chrysogenum</name>
    <name type="common">Penicillium notatum</name>
    <dbReference type="NCBI Taxonomy" id="5076"/>
    <lineage>
        <taxon>Eukaryota</taxon>
        <taxon>Fungi</taxon>
        <taxon>Dikarya</taxon>
        <taxon>Ascomycota</taxon>
        <taxon>Pezizomycotina</taxon>
        <taxon>Eurotiomycetes</taxon>
        <taxon>Eurotiomycetidae</taxon>
        <taxon>Eurotiales</taxon>
        <taxon>Aspergillaceae</taxon>
        <taxon>Penicillium</taxon>
        <taxon>Penicillium chrysogenum species complex</taxon>
    </lineage>
</organism>
<protein>
    <submittedName>
        <fullName evidence="1">Uncharacterized protein</fullName>
    </submittedName>
</protein>
<dbReference type="Proteomes" id="UP001220256">
    <property type="component" value="Unassembled WGS sequence"/>
</dbReference>
<accession>A0ABQ8W392</accession>
<dbReference type="EMBL" id="JAPVEB010000010">
    <property type="protein sequence ID" value="KAJ5255159.1"/>
    <property type="molecule type" value="Genomic_DNA"/>
</dbReference>
<proteinExistence type="predicted"/>
<reference evidence="1 2" key="1">
    <citation type="journal article" date="2023" name="IMA Fungus">
        <title>Comparative genomic study of the Penicillium genus elucidates a diverse pangenome and 15 lateral gene transfer events.</title>
        <authorList>
            <person name="Petersen C."/>
            <person name="Sorensen T."/>
            <person name="Nielsen M.R."/>
            <person name="Sondergaard T.E."/>
            <person name="Sorensen J.L."/>
            <person name="Fitzpatrick D.A."/>
            <person name="Frisvad J.C."/>
            <person name="Nielsen K.L."/>
        </authorList>
    </citation>
    <scope>NUCLEOTIDE SEQUENCE [LARGE SCALE GENOMIC DNA]</scope>
    <source>
        <strain evidence="1 2">IBT 3361</strain>
    </source>
</reference>
<name>A0ABQ8W392_PENCH</name>
<sequence>MINLIRSSSSVYIRELAAGKTTRRTQRALRGLAFAGGADDYLMVDSGETLLKRNFPIIDVIGCPWEQSNHESCTSTKRSNVDISPDRIIASLHSNLIQLDYDQSYPLILQTRLSHMPFLTPGKRLGYQA</sequence>
<comment type="caution">
    <text evidence="1">The sequence shown here is derived from an EMBL/GenBank/DDBJ whole genome shotgun (WGS) entry which is preliminary data.</text>
</comment>
<evidence type="ECO:0000313" key="1">
    <source>
        <dbReference type="EMBL" id="KAJ5255159.1"/>
    </source>
</evidence>